<evidence type="ECO:0000313" key="1">
    <source>
        <dbReference type="EMBL" id="CAJ1947902.1"/>
    </source>
</evidence>
<feature type="non-terminal residue" evidence="1">
    <location>
        <position position="1"/>
    </location>
</feature>
<proteinExistence type="predicted"/>
<sequence>NVPPTHAHANIKGSNVVDNVDVSKETDTEIYYRCKLFVDGDPPHLVAIGESNKGEIDGNVPAFPRDDFDDDS</sequence>
<reference evidence="1" key="1">
    <citation type="submission" date="2023-10" db="EMBL/GenBank/DDBJ databases">
        <authorList>
            <person name="Domelevo Entfellner J.-B."/>
        </authorList>
    </citation>
    <scope>NUCLEOTIDE SEQUENCE</scope>
</reference>
<feature type="non-terminal residue" evidence="1">
    <location>
        <position position="72"/>
    </location>
</feature>
<protein>
    <submittedName>
        <fullName evidence="1">Uncharacterized protein</fullName>
    </submittedName>
</protein>
<dbReference type="Gramene" id="rna-AYBTSS11_LOCUS12904">
    <property type="protein sequence ID" value="CAJ1947902.1"/>
    <property type="gene ID" value="gene-AYBTSS11_LOCUS12904"/>
</dbReference>
<organism evidence="1 2">
    <name type="scientific">Sphenostylis stenocarpa</name>
    <dbReference type="NCBI Taxonomy" id="92480"/>
    <lineage>
        <taxon>Eukaryota</taxon>
        <taxon>Viridiplantae</taxon>
        <taxon>Streptophyta</taxon>
        <taxon>Embryophyta</taxon>
        <taxon>Tracheophyta</taxon>
        <taxon>Spermatophyta</taxon>
        <taxon>Magnoliopsida</taxon>
        <taxon>eudicotyledons</taxon>
        <taxon>Gunneridae</taxon>
        <taxon>Pentapetalae</taxon>
        <taxon>rosids</taxon>
        <taxon>fabids</taxon>
        <taxon>Fabales</taxon>
        <taxon>Fabaceae</taxon>
        <taxon>Papilionoideae</taxon>
        <taxon>50 kb inversion clade</taxon>
        <taxon>NPAAA clade</taxon>
        <taxon>indigoferoid/millettioid clade</taxon>
        <taxon>Phaseoleae</taxon>
        <taxon>Sphenostylis</taxon>
    </lineage>
</organism>
<dbReference type="EMBL" id="OY731401">
    <property type="protein sequence ID" value="CAJ1947902.1"/>
    <property type="molecule type" value="Genomic_DNA"/>
</dbReference>
<accession>A0AA86VY41</accession>
<name>A0AA86VY41_9FABA</name>
<keyword evidence="2" id="KW-1185">Reference proteome</keyword>
<dbReference type="Proteomes" id="UP001189624">
    <property type="component" value="Chromosome 4"/>
</dbReference>
<dbReference type="AlphaFoldDB" id="A0AA86VY41"/>
<evidence type="ECO:0000313" key="2">
    <source>
        <dbReference type="Proteomes" id="UP001189624"/>
    </source>
</evidence>
<gene>
    <name evidence="1" type="ORF">AYBTSS11_LOCUS12904</name>
</gene>